<comment type="caution">
    <text evidence="2">The sequence shown here is derived from an EMBL/GenBank/DDBJ whole genome shotgun (WGS) entry which is preliminary data.</text>
</comment>
<keyword evidence="1" id="KW-1133">Transmembrane helix</keyword>
<feature type="transmembrane region" description="Helical" evidence="1">
    <location>
        <begin position="30"/>
        <end position="50"/>
    </location>
</feature>
<dbReference type="EMBL" id="JBCGDC010000076">
    <property type="protein sequence ID" value="MFB6396027.1"/>
    <property type="molecule type" value="Genomic_DNA"/>
</dbReference>
<evidence type="ECO:0000313" key="2">
    <source>
        <dbReference type="EMBL" id="MFB6396027.1"/>
    </source>
</evidence>
<proteinExistence type="predicted"/>
<evidence type="ECO:0000256" key="1">
    <source>
        <dbReference type="SAM" id="Phobius"/>
    </source>
</evidence>
<feature type="transmembrane region" description="Helical" evidence="1">
    <location>
        <begin position="125"/>
        <end position="143"/>
    </location>
</feature>
<sequence length="159" mass="16460">MKPDPIPAGEAARALQEVRHRRDQVVGTKVVPDWFWATLGVLLVAFIGSIESEIPWLVATGSVVYAVGLAALIFALLRRGGPQIRNNLIGARGGLAITGLTLGLVAVGLGVAFGVHALGVPLPGTVGAAAVALAMVIGGPLLMRYLRRVMSSRPVGGLR</sequence>
<feature type="transmembrane region" description="Helical" evidence="1">
    <location>
        <begin position="56"/>
        <end position="77"/>
    </location>
</feature>
<dbReference type="Proteomes" id="UP001582793">
    <property type="component" value="Unassembled WGS sequence"/>
</dbReference>
<accession>A0ABV5CVJ7</accession>
<name>A0ABV5CVJ7_9ACTN</name>
<protein>
    <submittedName>
        <fullName evidence="2">Uncharacterized protein</fullName>
    </submittedName>
</protein>
<keyword evidence="3" id="KW-1185">Reference proteome</keyword>
<organism evidence="2 3">
    <name type="scientific">Polymorphospora lycopeni</name>
    <dbReference type="NCBI Taxonomy" id="3140240"/>
    <lineage>
        <taxon>Bacteria</taxon>
        <taxon>Bacillati</taxon>
        <taxon>Actinomycetota</taxon>
        <taxon>Actinomycetes</taxon>
        <taxon>Micromonosporales</taxon>
        <taxon>Micromonosporaceae</taxon>
        <taxon>Polymorphospora</taxon>
    </lineage>
</organism>
<dbReference type="RefSeq" id="WP_375735615.1">
    <property type="nucleotide sequence ID" value="NZ_JBCGDC010000076.1"/>
</dbReference>
<reference evidence="2 3" key="1">
    <citation type="submission" date="2024-04" db="EMBL/GenBank/DDBJ databases">
        <title>Polymorphospora sp. isolated from Baiyangdian Lake in Xiong'an New Area.</title>
        <authorList>
            <person name="Zhang X."/>
            <person name="Liu J."/>
        </authorList>
    </citation>
    <scope>NUCLEOTIDE SEQUENCE [LARGE SCALE GENOMIC DNA]</scope>
    <source>
        <strain evidence="2 3">2-325</strain>
    </source>
</reference>
<feature type="transmembrane region" description="Helical" evidence="1">
    <location>
        <begin position="89"/>
        <end position="113"/>
    </location>
</feature>
<gene>
    <name evidence="2" type="ORF">AAFH96_23395</name>
</gene>
<evidence type="ECO:0000313" key="3">
    <source>
        <dbReference type="Proteomes" id="UP001582793"/>
    </source>
</evidence>
<keyword evidence="1" id="KW-0472">Membrane</keyword>
<keyword evidence="1" id="KW-0812">Transmembrane</keyword>